<dbReference type="Proteomes" id="UP001499863">
    <property type="component" value="Unassembled WGS sequence"/>
</dbReference>
<keyword evidence="2" id="KW-0804">Transcription</keyword>
<dbReference type="EMBL" id="BAAAKJ010000019">
    <property type="protein sequence ID" value="GAA1383548.1"/>
    <property type="molecule type" value="Genomic_DNA"/>
</dbReference>
<organism evidence="4 5">
    <name type="scientific">Kitasatospora putterlickiae</name>
    <dbReference type="NCBI Taxonomy" id="221725"/>
    <lineage>
        <taxon>Bacteria</taxon>
        <taxon>Bacillati</taxon>
        <taxon>Actinomycetota</taxon>
        <taxon>Actinomycetes</taxon>
        <taxon>Kitasatosporales</taxon>
        <taxon>Streptomycetaceae</taxon>
        <taxon>Kitasatospora</taxon>
    </lineage>
</organism>
<accession>A0ABN1XJU0</accession>
<dbReference type="InterPro" id="IPR009057">
    <property type="entry name" value="Homeodomain-like_sf"/>
</dbReference>
<dbReference type="PANTHER" id="PTHR43130">
    <property type="entry name" value="ARAC-FAMILY TRANSCRIPTIONAL REGULATOR"/>
    <property type="match status" value="1"/>
</dbReference>
<reference evidence="4 5" key="1">
    <citation type="journal article" date="2019" name="Int. J. Syst. Evol. Microbiol.">
        <title>The Global Catalogue of Microorganisms (GCM) 10K type strain sequencing project: providing services to taxonomists for standard genome sequencing and annotation.</title>
        <authorList>
            <consortium name="The Broad Institute Genomics Platform"/>
            <consortium name="The Broad Institute Genome Sequencing Center for Infectious Disease"/>
            <person name="Wu L."/>
            <person name="Ma J."/>
        </authorList>
    </citation>
    <scope>NUCLEOTIDE SEQUENCE [LARGE SCALE GENOMIC DNA]</scope>
    <source>
        <strain evidence="4 5">JCM 12393</strain>
    </source>
</reference>
<evidence type="ECO:0000256" key="1">
    <source>
        <dbReference type="ARBA" id="ARBA00023015"/>
    </source>
</evidence>
<dbReference type="InterPro" id="IPR002818">
    <property type="entry name" value="DJ-1/PfpI"/>
</dbReference>
<gene>
    <name evidence="4" type="ORF">GCM10009639_04020</name>
</gene>
<dbReference type="PANTHER" id="PTHR43130:SF3">
    <property type="entry name" value="HTH-TYPE TRANSCRIPTIONAL REGULATOR RV1931C"/>
    <property type="match status" value="1"/>
</dbReference>
<name>A0ABN1XJU0_9ACTN</name>
<comment type="caution">
    <text evidence="4">The sequence shown here is derived from an EMBL/GenBank/DDBJ whole genome shotgun (WGS) entry which is preliminary data.</text>
</comment>
<dbReference type="SUPFAM" id="SSF52317">
    <property type="entry name" value="Class I glutamine amidotransferase-like"/>
    <property type="match status" value="1"/>
</dbReference>
<keyword evidence="1" id="KW-0805">Transcription regulation</keyword>
<dbReference type="SMART" id="SM00342">
    <property type="entry name" value="HTH_ARAC"/>
    <property type="match status" value="1"/>
</dbReference>
<evidence type="ECO:0000256" key="2">
    <source>
        <dbReference type="ARBA" id="ARBA00023163"/>
    </source>
</evidence>
<dbReference type="Gene3D" id="3.40.50.880">
    <property type="match status" value="1"/>
</dbReference>
<dbReference type="Pfam" id="PF12833">
    <property type="entry name" value="HTH_18"/>
    <property type="match status" value="1"/>
</dbReference>
<evidence type="ECO:0000259" key="3">
    <source>
        <dbReference type="PROSITE" id="PS01124"/>
    </source>
</evidence>
<evidence type="ECO:0000313" key="4">
    <source>
        <dbReference type="EMBL" id="GAA1383548.1"/>
    </source>
</evidence>
<dbReference type="CDD" id="cd03137">
    <property type="entry name" value="GATase1_AraC_1"/>
    <property type="match status" value="1"/>
</dbReference>
<dbReference type="InterPro" id="IPR052158">
    <property type="entry name" value="INH-QAR"/>
</dbReference>
<dbReference type="PROSITE" id="PS01124">
    <property type="entry name" value="HTH_ARAC_FAMILY_2"/>
    <property type="match status" value="1"/>
</dbReference>
<dbReference type="SUPFAM" id="SSF46689">
    <property type="entry name" value="Homeodomain-like"/>
    <property type="match status" value="2"/>
</dbReference>
<dbReference type="InterPro" id="IPR018060">
    <property type="entry name" value="HTH_AraC"/>
</dbReference>
<proteinExistence type="predicted"/>
<sequence>MVVAYDDAELVEIACVTTALDGANRLGAGPPYETCLVTPQGRPVRCASGLVVAAQAPLERTRGPVDTLLVVGGPGHTAAALNGSLVGHVRRLAGVSRRVASVCTGAGVLARAGLLDGRRATTHWAFAEEMARNYPAVDVDATPLYLRDGHVCTSAGVTGALDLTLAFVEEDHGPALARSLARQMVTYLQRSGNQAQISTFVNAPAPDHRTVRRTVEHITEHLDGDLGTTALAELAGVSARHLARLFLGHVGRTPAQFVRLARAEAAAHLLVSTTLPLASVARRCGFSSAETMRQVFLDHYGTTPSQHRTVHGPV</sequence>
<protein>
    <submittedName>
        <fullName evidence="4">DJ-1/PfpI family protein</fullName>
    </submittedName>
</protein>
<dbReference type="Pfam" id="PF01965">
    <property type="entry name" value="DJ-1_PfpI"/>
    <property type="match status" value="1"/>
</dbReference>
<feature type="domain" description="HTH araC/xylS-type" evidence="3">
    <location>
        <begin position="212"/>
        <end position="310"/>
    </location>
</feature>
<dbReference type="InterPro" id="IPR029062">
    <property type="entry name" value="Class_I_gatase-like"/>
</dbReference>
<dbReference type="Gene3D" id="1.10.10.60">
    <property type="entry name" value="Homeodomain-like"/>
    <property type="match status" value="1"/>
</dbReference>
<evidence type="ECO:0000313" key="5">
    <source>
        <dbReference type="Proteomes" id="UP001499863"/>
    </source>
</evidence>
<keyword evidence="5" id="KW-1185">Reference proteome</keyword>